<dbReference type="OrthoDB" id="964165at2"/>
<keyword evidence="2" id="KW-1185">Reference proteome</keyword>
<gene>
    <name evidence="1" type="ORF">GJJ30_12595</name>
</gene>
<dbReference type="RefSeq" id="WP_154175506.1">
    <property type="nucleotide sequence ID" value="NZ_WJXZ01000006.1"/>
</dbReference>
<accession>A0A7K0EK73</accession>
<sequence length="94" mass="10650">MKIATDLLPCLKDAVMELLTIEIATQEDKDLLLALLPRFNARVVIQTQSPKPKSPFIQIAEEIAAKGGITSISDPSEWQREIRSWDRFLDGREE</sequence>
<protein>
    <submittedName>
        <fullName evidence="1">Uncharacterized protein</fullName>
    </submittedName>
</protein>
<reference evidence="1 2" key="1">
    <citation type="journal article" date="2018" name="Antonie Van Leeuwenhoek">
        <title>Larkinella terrae sp. nov., isolated from soil on Jeju Island, South Korea.</title>
        <authorList>
            <person name="Ten L.N."/>
            <person name="Jeon J."/>
            <person name="Park S.J."/>
            <person name="Park S."/>
            <person name="Lee S.Y."/>
            <person name="Kim M.K."/>
            <person name="Jung H.Y."/>
        </authorList>
    </citation>
    <scope>NUCLEOTIDE SEQUENCE [LARGE SCALE GENOMIC DNA]</scope>
    <source>
        <strain evidence="1 2">KCTC 52001</strain>
    </source>
</reference>
<organism evidence="1 2">
    <name type="scientific">Larkinella terrae</name>
    <dbReference type="NCBI Taxonomy" id="2025311"/>
    <lineage>
        <taxon>Bacteria</taxon>
        <taxon>Pseudomonadati</taxon>
        <taxon>Bacteroidota</taxon>
        <taxon>Cytophagia</taxon>
        <taxon>Cytophagales</taxon>
        <taxon>Spirosomataceae</taxon>
        <taxon>Larkinella</taxon>
    </lineage>
</organism>
<proteinExistence type="predicted"/>
<evidence type="ECO:0000313" key="1">
    <source>
        <dbReference type="EMBL" id="MRS62132.1"/>
    </source>
</evidence>
<comment type="caution">
    <text evidence="1">The sequence shown here is derived from an EMBL/GenBank/DDBJ whole genome shotgun (WGS) entry which is preliminary data.</text>
</comment>
<dbReference type="Proteomes" id="UP000441754">
    <property type="component" value="Unassembled WGS sequence"/>
</dbReference>
<name>A0A7K0EK73_9BACT</name>
<dbReference type="EMBL" id="WJXZ01000006">
    <property type="protein sequence ID" value="MRS62132.1"/>
    <property type="molecule type" value="Genomic_DNA"/>
</dbReference>
<dbReference type="AlphaFoldDB" id="A0A7K0EK73"/>
<evidence type="ECO:0000313" key="2">
    <source>
        <dbReference type="Proteomes" id="UP000441754"/>
    </source>
</evidence>